<keyword evidence="3" id="KW-1185">Reference proteome</keyword>
<reference evidence="2" key="1">
    <citation type="submission" date="2023-04" db="EMBL/GenBank/DDBJ databases">
        <title>Phytophthora lilii NBRC 32176.</title>
        <authorList>
            <person name="Ichikawa N."/>
            <person name="Sato H."/>
            <person name="Tonouchi N."/>
        </authorList>
    </citation>
    <scope>NUCLEOTIDE SEQUENCE</scope>
    <source>
        <strain evidence="2">NBRC 32176</strain>
    </source>
</reference>
<name>A0A9W6WX06_9STRA</name>
<proteinExistence type="predicted"/>
<dbReference type="Proteomes" id="UP001165083">
    <property type="component" value="Unassembled WGS sequence"/>
</dbReference>
<comment type="caution">
    <text evidence="2">The sequence shown here is derived from an EMBL/GenBank/DDBJ whole genome shotgun (WGS) entry which is preliminary data.</text>
</comment>
<gene>
    <name evidence="2" type="ORF">Plil01_001329400</name>
</gene>
<protein>
    <submittedName>
        <fullName evidence="2">Unnamed protein product</fullName>
    </submittedName>
</protein>
<dbReference type="AlphaFoldDB" id="A0A9W6WX06"/>
<evidence type="ECO:0000313" key="2">
    <source>
        <dbReference type="EMBL" id="GMF31080.1"/>
    </source>
</evidence>
<evidence type="ECO:0000256" key="1">
    <source>
        <dbReference type="SAM" id="MobiDB-lite"/>
    </source>
</evidence>
<dbReference type="EMBL" id="BSXW01000879">
    <property type="protein sequence ID" value="GMF31080.1"/>
    <property type="molecule type" value="Genomic_DNA"/>
</dbReference>
<organism evidence="2 3">
    <name type="scientific">Phytophthora lilii</name>
    <dbReference type="NCBI Taxonomy" id="2077276"/>
    <lineage>
        <taxon>Eukaryota</taxon>
        <taxon>Sar</taxon>
        <taxon>Stramenopiles</taxon>
        <taxon>Oomycota</taxon>
        <taxon>Peronosporomycetes</taxon>
        <taxon>Peronosporales</taxon>
        <taxon>Peronosporaceae</taxon>
        <taxon>Phytophthora</taxon>
    </lineage>
</organism>
<feature type="region of interest" description="Disordered" evidence="1">
    <location>
        <begin position="1"/>
        <end position="20"/>
    </location>
</feature>
<sequence>MKSDRLCSSRRQPGLDPGKMRMESASRFADLTKVFLTSPSRRTQVGHHHGARFTLGKNLAWSLNSTGTWSSLCHFRSLTWLTLAR</sequence>
<evidence type="ECO:0000313" key="3">
    <source>
        <dbReference type="Proteomes" id="UP001165083"/>
    </source>
</evidence>
<accession>A0A9W6WX06</accession>